<keyword evidence="4 5" id="KW-0472">Membrane</keyword>
<dbReference type="Pfam" id="PF01284">
    <property type="entry name" value="MARVEL"/>
    <property type="match status" value="1"/>
</dbReference>
<evidence type="ECO:0000256" key="6">
    <source>
        <dbReference type="SAM" id="Phobius"/>
    </source>
</evidence>
<dbReference type="InterPro" id="IPR008253">
    <property type="entry name" value="Marvel"/>
</dbReference>
<evidence type="ECO:0000259" key="7">
    <source>
        <dbReference type="PROSITE" id="PS51225"/>
    </source>
</evidence>
<evidence type="ECO:0000256" key="3">
    <source>
        <dbReference type="ARBA" id="ARBA00022989"/>
    </source>
</evidence>
<evidence type="ECO:0000256" key="4">
    <source>
        <dbReference type="ARBA" id="ARBA00023136"/>
    </source>
</evidence>
<feature type="domain" description="MARVEL" evidence="7">
    <location>
        <begin position="43"/>
        <end position="174"/>
    </location>
</feature>
<dbReference type="AlphaFoldDB" id="A0A9P0DAA4"/>
<evidence type="ECO:0000256" key="5">
    <source>
        <dbReference type="PROSITE-ProRule" id="PRU00581"/>
    </source>
</evidence>
<dbReference type="OrthoDB" id="6258237at2759"/>
<dbReference type="PANTHER" id="PTHR22776:SF97">
    <property type="entry name" value="RE01453P"/>
    <property type="match status" value="1"/>
</dbReference>
<evidence type="ECO:0000256" key="2">
    <source>
        <dbReference type="ARBA" id="ARBA00022692"/>
    </source>
</evidence>
<dbReference type="GO" id="GO:0016020">
    <property type="term" value="C:membrane"/>
    <property type="evidence" value="ECO:0007669"/>
    <property type="project" value="UniProtKB-SubCell"/>
</dbReference>
<evidence type="ECO:0000313" key="8">
    <source>
        <dbReference type="EMBL" id="CAH1115261.1"/>
    </source>
</evidence>
<keyword evidence="9" id="KW-1185">Reference proteome</keyword>
<feature type="transmembrane region" description="Helical" evidence="6">
    <location>
        <begin position="77"/>
        <end position="98"/>
    </location>
</feature>
<dbReference type="InterPro" id="IPR050578">
    <property type="entry name" value="MARVEL-CKLF_proteins"/>
</dbReference>
<dbReference type="PANTHER" id="PTHR22776">
    <property type="entry name" value="MARVEL-CONTAINING POTENTIAL LIPID RAFT-ASSOCIATED PROTEIN"/>
    <property type="match status" value="1"/>
</dbReference>
<dbReference type="PROSITE" id="PS51225">
    <property type="entry name" value="MARVEL"/>
    <property type="match status" value="1"/>
</dbReference>
<organism evidence="8 9">
    <name type="scientific">Psylliodes chrysocephalus</name>
    <dbReference type="NCBI Taxonomy" id="3402493"/>
    <lineage>
        <taxon>Eukaryota</taxon>
        <taxon>Metazoa</taxon>
        <taxon>Ecdysozoa</taxon>
        <taxon>Arthropoda</taxon>
        <taxon>Hexapoda</taxon>
        <taxon>Insecta</taxon>
        <taxon>Pterygota</taxon>
        <taxon>Neoptera</taxon>
        <taxon>Endopterygota</taxon>
        <taxon>Coleoptera</taxon>
        <taxon>Polyphaga</taxon>
        <taxon>Cucujiformia</taxon>
        <taxon>Chrysomeloidea</taxon>
        <taxon>Chrysomelidae</taxon>
        <taxon>Galerucinae</taxon>
        <taxon>Alticini</taxon>
        <taxon>Psylliodes</taxon>
    </lineage>
</organism>
<proteinExistence type="predicted"/>
<reference evidence="8" key="1">
    <citation type="submission" date="2022-01" db="EMBL/GenBank/DDBJ databases">
        <authorList>
            <person name="King R."/>
        </authorList>
    </citation>
    <scope>NUCLEOTIDE SEQUENCE</scope>
</reference>
<keyword evidence="3 6" id="KW-1133">Transmembrane helix</keyword>
<dbReference type="Proteomes" id="UP001153636">
    <property type="component" value="Chromosome 9"/>
</dbReference>
<evidence type="ECO:0000256" key="1">
    <source>
        <dbReference type="ARBA" id="ARBA00004141"/>
    </source>
</evidence>
<keyword evidence="2 5" id="KW-0812">Transmembrane</keyword>
<gene>
    <name evidence="8" type="ORF">PSYICH_LOCUS15511</name>
</gene>
<comment type="subcellular location">
    <subcellularLocation>
        <location evidence="1">Membrane</location>
        <topology evidence="1">Multi-pass membrane protein</topology>
    </subcellularLocation>
</comment>
<evidence type="ECO:0000313" key="9">
    <source>
        <dbReference type="Proteomes" id="UP001153636"/>
    </source>
</evidence>
<feature type="transmembrane region" description="Helical" evidence="6">
    <location>
        <begin position="148"/>
        <end position="170"/>
    </location>
</feature>
<name>A0A9P0DAA4_9CUCU</name>
<dbReference type="EMBL" id="OV651821">
    <property type="protein sequence ID" value="CAH1115261.1"/>
    <property type="molecule type" value="Genomic_DNA"/>
</dbReference>
<sequence>MMTETVVNVQEAPNNNAANKPQQPGAPRQPESPLAWIKINVEYFKSTPGILKLVEFVLGIICMALASPAHYGGTHFFLLVATTSFILTILWIFIYLLGIREALRIPINWILSELFNTGLWGGLYIIAFIVQLIVAATIHPAYNFRGSYIAAGVFGIFNAGVYCFAAYLLFLEWKRNKSTN</sequence>
<accession>A0A9P0DAA4</accession>
<protein>
    <recommendedName>
        <fullName evidence="7">MARVEL domain-containing protein</fullName>
    </recommendedName>
</protein>
<feature type="transmembrane region" description="Helical" evidence="6">
    <location>
        <begin position="53"/>
        <end position="71"/>
    </location>
</feature>
<feature type="transmembrane region" description="Helical" evidence="6">
    <location>
        <begin position="119"/>
        <end position="142"/>
    </location>
</feature>